<gene>
    <name evidence="2" type="ORF">ACCQ42_09685</name>
</gene>
<keyword evidence="1" id="KW-0472">Membrane</keyword>
<feature type="transmembrane region" description="Helical" evidence="1">
    <location>
        <begin position="250"/>
        <end position="268"/>
    </location>
</feature>
<evidence type="ECO:0000313" key="3">
    <source>
        <dbReference type="Proteomes" id="UP001637994"/>
    </source>
</evidence>
<keyword evidence="1" id="KW-0812">Transmembrane</keyword>
<feature type="transmembrane region" description="Helical" evidence="1">
    <location>
        <begin position="162"/>
        <end position="188"/>
    </location>
</feature>
<protein>
    <submittedName>
        <fullName evidence="2">EpsG family protein</fullName>
    </submittedName>
</protein>
<keyword evidence="3" id="KW-1185">Reference proteome</keyword>
<dbReference type="EMBL" id="JBGMEF010000046">
    <property type="protein sequence ID" value="MFO3668023.1"/>
    <property type="molecule type" value="Genomic_DNA"/>
</dbReference>
<dbReference type="InterPro" id="IPR049458">
    <property type="entry name" value="EpsG-like"/>
</dbReference>
<feature type="transmembrane region" description="Helical" evidence="1">
    <location>
        <begin position="30"/>
        <end position="49"/>
    </location>
</feature>
<feature type="transmembrane region" description="Helical" evidence="1">
    <location>
        <begin position="200"/>
        <end position="230"/>
    </location>
</feature>
<feature type="transmembrane region" description="Helical" evidence="1">
    <location>
        <begin position="302"/>
        <end position="322"/>
    </location>
</feature>
<sequence length="372" mass="42203">MGFTLLFCLELLMFICFSLIKFNKKYQKNLAICAMFGLMLIFSATRGSGDADYYNYLWFARDIGTDTTKLFDSHYAVEFSFRLTAFIVNLLGLSRQWVIAFMNLLSIGPISYVVAKKSRMPFLSAIIFMQTFLQFDMQTSRTATAIGLGVLSIYLMTEEKNILSILAFIWAYSFHKSAVILLPFLIYLKFDLSNLTKSIIVGFSLVVSVFSKLLFGILAKVLGAVGLARMATKIINYTFEGQFAYAMKLYDPRIIFALALFVMTIMYFDKGTFKKNTIDSAAVKAVFYGLVVVLVFRSSTAIAFRFSSFFTVMQIFLIPLLIKEVKEKDSLAVFMLILAVLVFVLPYAVYIAVDAPPYDFFFTNHMAINSLR</sequence>
<feature type="transmembrane region" description="Helical" evidence="1">
    <location>
        <begin position="331"/>
        <end position="353"/>
    </location>
</feature>
<evidence type="ECO:0000313" key="2">
    <source>
        <dbReference type="EMBL" id="MFO3668023.1"/>
    </source>
</evidence>
<reference evidence="2 3" key="1">
    <citation type="journal article" date="2025" name="Anaerobe">
        <title>Description of Anaerococcus kampingiae sp. nov., Anaerococcus groningensis sp. nov., Anaerococcus martiniensis sp. nov., and Anaerococcus cruorum sp. nov., isolated from human clinical specimens.</title>
        <authorList>
            <person name="Boiten K.E."/>
            <person name="Meijer J."/>
            <person name="van Wezel E.M."/>
            <person name="Veloo A.C.M."/>
        </authorList>
    </citation>
    <scope>NUCLEOTIDE SEQUENCE [LARGE SCALE GENOMIC DNA]</scope>
    <source>
        <strain evidence="2 3">ENR0874</strain>
    </source>
</reference>
<organism evidence="2 3">
    <name type="scientific">Anaerococcus kampingae</name>
    <dbReference type="NCBI Taxonomy" id="3115614"/>
    <lineage>
        <taxon>Bacteria</taxon>
        <taxon>Bacillati</taxon>
        <taxon>Bacillota</taxon>
        <taxon>Tissierellia</taxon>
        <taxon>Tissierellales</taxon>
        <taxon>Peptoniphilaceae</taxon>
        <taxon>Anaerococcus</taxon>
    </lineage>
</organism>
<keyword evidence="1" id="KW-1133">Transmembrane helix</keyword>
<feature type="transmembrane region" description="Helical" evidence="1">
    <location>
        <begin position="97"/>
        <end position="115"/>
    </location>
</feature>
<dbReference type="Proteomes" id="UP001637994">
    <property type="component" value="Unassembled WGS sequence"/>
</dbReference>
<comment type="caution">
    <text evidence="2">The sequence shown here is derived from an EMBL/GenBank/DDBJ whole genome shotgun (WGS) entry which is preliminary data.</text>
</comment>
<feature type="transmembrane region" description="Helical" evidence="1">
    <location>
        <begin position="6"/>
        <end position="23"/>
    </location>
</feature>
<evidence type="ECO:0000256" key="1">
    <source>
        <dbReference type="SAM" id="Phobius"/>
    </source>
</evidence>
<name>A0ABW9MGS0_9FIRM</name>
<proteinExistence type="predicted"/>
<accession>A0ABW9MGS0</accession>
<feature type="transmembrane region" description="Helical" evidence="1">
    <location>
        <begin position="280"/>
        <end position="296"/>
    </location>
</feature>
<dbReference type="Pfam" id="PF14897">
    <property type="entry name" value="EpsG"/>
    <property type="match status" value="1"/>
</dbReference>